<dbReference type="AlphaFoldDB" id="A0A8W8KI45"/>
<keyword evidence="1" id="KW-0472">Membrane</keyword>
<sequence length="238" mass="27040">MYNEGGCPLNLCDTRFGCMDFQNTNGSDDTWKIVAFTLIGSITSILAVGLMKLLRSWLSKRCKQENIVFNGSQTGMDNLTPNENHMQENKYEEHRSSPTHDEIEAEHLYNIFVENNYADLRTSALSPIYDNPECPLGTHGLNCNGTCPLQYYGKLCLSKCECSLYLCNKKYGCLEYETKNGDDDTWKYVAFTLIGSITTMVVVGRMILKKSSFGKKCTLWREINVSNENETGKYSHMF</sequence>
<dbReference type="Gene3D" id="2.170.300.10">
    <property type="entry name" value="Tie2 ligand-binding domain superfamily"/>
    <property type="match status" value="1"/>
</dbReference>
<evidence type="ECO:0000256" key="1">
    <source>
        <dbReference type="SAM" id="Phobius"/>
    </source>
</evidence>
<accession>A0A8W8KI45</accession>
<name>A0A8W8KI45_MAGGI</name>
<evidence type="ECO:0000313" key="3">
    <source>
        <dbReference type="Proteomes" id="UP000005408"/>
    </source>
</evidence>
<organism evidence="2 3">
    <name type="scientific">Magallana gigas</name>
    <name type="common">Pacific oyster</name>
    <name type="synonym">Crassostrea gigas</name>
    <dbReference type="NCBI Taxonomy" id="29159"/>
    <lineage>
        <taxon>Eukaryota</taxon>
        <taxon>Metazoa</taxon>
        <taxon>Spiralia</taxon>
        <taxon>Lophotrochozoa</taxon>
        <taxon>Mollusca</taxon>
        <taxon>Bivalvia</taxon>
        <taxon>Autobranchia</taxon>
        <taxon>Pteriomorphia</taxon>
        <taxon>Ostreida</taxon>
        <taxon>Ostreoidea</taxon>
        <taxon>Ostreidae</taxon>
        <taxon>Magallana</taxon>
    </lineage>
</organism>
<proteinExistence type="predicted"/>
<dbReference type="EnsemblMetazoa" id="G23994.1">
    <property type="protein sequence ID" value="G23994.1:cds"/>
    <property type="gene ID" value="G23994"/>
</dbReference>
<keyword evidence="1" id="KW-0812">Transmembrane</keyword>
<reference evidence="2" key="1">
    <citation type="submission" date="2022-08" db="UniProtKB">
        <authorList>
            <consortium name="EnsemblMetazoa"/>
        </authorList>
    </citation>
    <scope>IDENTIFICATION</scope>
    <source>
        <strain evidence="2">05x7-T-G4-1.051#20</strain>
    </source>
</reference>
<keyword evidence="3" id="KW-1185">Reference proteome</keyword>
<keyword evidence="1" id="KW-1133">Transmembrane helix</keyword>
<feature type="transmembrane region" description="Helical" evidence="1">
    <location>
        <begin position="188"/>
        <end position="208"/>
    </location>
</feature>
<feature type="transmembrane region" description="Helical" evidence="1">
    <location>
        <begin position="33"/>
        <end position="54"/>
    </location>
</feature>
<evidence type="ECO:0000313" key="2">
    <source>
        <dbReference type="EnsemblMetazoa" id="G23994.1:cds"/>
    </source>
</evidence>
<dbReference type="Proteomes" id="UP000005408">
    <property type="component" value="Unassembled WGS sequence"/>
</dbReference>
<protein>
    <submittedName>
        <fullName evidence="2">Uncharacterized protein</fullName>
    </submittedName>
</protein>